<evidence type="ECO:0000313" key="1">
    <source>
        <dbReference type="EMBL" id="MBA0648797.1"/>
    </source>
</evidence>
<keyword evidence="2" id="KW-1185">Reference proteome</keyword>
<comment type="caution">
    <text evidence="1">The sequence shown here is derived from an EMBL/GenBank/DDBJ whole genome shotgun (WGS) entry which is preliminary data.</text>
</comment>
<proteinExistence type="predicted"/>
<organism evidence="1 2">
    <name type="scientific">Gossypium klotzschianum</name>
    <dbReference type="NCBI Taxonomy" id="34286"/>
    <lineage>
        <taxon>Eukaryota</taxon>
        <taxon>Viridiplantae</taxon>
        <taxon>Streptophyta</taxon>
        <taxon>Embryophyta</taxon>
        <taxon>Tracheophyta</taxon>
        <taxon>Spermatophyta</taxon>
        <taxon>Magnoliopsida</taxon>
        <taxon>eudicotyledons</taxon>
        <taxon>Gunneridae</taxon>
        <taxon>Pentapetalae</taxon>
        <taxon>rosids</taxon>
        <taxon>malvids</taxon>
        <taxon>Malvales</taxon>
        <taxon>Malvaceae</taxon>
        <taxon>Malvoideae</taxon>
        <taxon>Gossypium</taxon>
    </lineage>
</organism>
<reference evidence="1 2" key="1">
    <citation type="journal article" date="2019" name="Genome Biol. Evol.">
        <title>Insights into the evolution of the New World diploid cottons (Gossypium, subgenus Houzingenia) based on genome sequencing.</title>
        <authorList>
            <person name="Grover C.E."/>
            <person name="Arick M.A. 2nd"/>
            <person name="Thrash A."/>
            <person name="Conover J.L."/>
            <person name="Sanders W.S."/>
            <person name="Peterson D.G."/>
            <person name="Frelichowski J.E."/>
            <person name="Scheffler J.A."/>
            <person name="Scheffler B.E."/>
            <person name="Wendel J.F."/>
        </authorList>
    </citation>
    <scope>NUCLEOTIDE SEQUENCE [LARGE SCALE GENOMIC DNA]</scope>
    <source>
        <strain evidence="1">57</strain>
        <tissue evidence="1">Leaf</tissue>
    </source>
</reference>
<protein>
    <submittedName>
        <fullName evidence="1">Uncharacterized protein</fullName>
    </submittedName>
</protein>
<dbReference type="Proteomes" id="UP000593573">
    <property type="component" value="Unassembled WGS sequence"/>
</dbReference>
<dbReference type="EMBL" id="JABFAB010000005">
    <property type="protein sequence ID" value="MBA0648797.1"/>
    <property type="molecule type" value="Genomic_DNA"/>
</dbReference>
<accession>A0A7J8UE75</accession>
<evidence type="ECO:0000313" key="2">
    <source>
        <dbReference type="Proteomes" id="UP000593573"/>
    </source>
</evidence>
<dbReference type="AlphaFoldDB" id="A0A7J8UE75"/>
<gene>
    <name evidence="1" type="ORF">Goklo_016443</name>
</gene>
<name>A0A7J8UE75_9ROSI</name>
<sequence>MVQLIDVLEALLLVVCCVIKMEVGSWGTITAWENTRLSRLNYWAF</sequence>